<dbReference type="Gene3D" id="3.40.30.10">
    <property type="entry name" value="Glutaredoxin"/>
    <property type="match status" value="1"/>
</dbReference>
<accession>A0ABN8NYY7</accession>
<dbReference type="Proteomes" id="UP001159405">
    <property type="component" value="Unassembled WGS sequence"/>
</dbReference>
<dbReference type="InterPro" id="IPR010987">
    <property type="entry name" value="Glutathione-S-Trfase_C-like"/>
</dbReference>
<feature type="domain" description="GST C-terminal" evidence="1">
    <location>
        <begin position="84"/>
        <end position="242"/>
    </location>
</feature>
<organism evidence="2 3">
    <name type="scientific">Porites lobata</name>
    <dbReference type="NCBI Taxonomy" id="104759"/>
    <lineage>
        <taxon>Eukaryota</taxon>
        <taxon>Metazoa</taxon>
        <taxon>Cnidaria</taxon>
        <taxon>Anthozoa</taxon>
        <taxon>Hexacorallia</taxon>
        <taxon>Scleractinia</taxon>
        <taxon>Fungiina</taxon>
        <taxon>Poritidae</taxon>
        <taxon>Porites</taxon>
    </lineage>
</organism>
<dbReference type="SUPFAM" id="SSF47616">
    <property type="entry name" value="GST C-terminal domain-like"/>
    <property type="match status" value="1"/>
</dbReference>
<comment type="caution">
    <text evidence="2">The sequence shown here is derived from an EMBL/GenBank/DDBJ whole genome shotgun (WGS) entry which is preliminary data.</text>
</comment>
<evidence type="ECO:0000313" key="3">
    <source>
        <dbReference type="Proteomes" id="UP001159405"/>
    </source>
</evidence>
<evidence type="ECO:0000259" key="1">
    <source>
        <dbReference type="PROSITE" id="PS50405"/>
    </source>
</evidence>
<dbReference type="PANTHER" id="PTHR43920">
    <property type="entry name" value="CHLORIDE INTRACELLULAR CHANNEL, ISOFORM A"/>
    <property type="match status" value="1"/>
</dbReference>
<dbReference type="EMBL" id="CALNXK010000042">
    <property type="protein sequence ID" value="CAH3126343.1"/>
    <property type="molecule type" value="Genomic_DNA"/>
</dbReference>
<keyword evidence="3" id="KW-1185">Reference proteome</keyword>
<name>A0ABN8NYY7_9CNID</name>
<evidence type="ECO:0000313" key="2">
    <source>
        <dbReference type="EMBL" id="CAH3126343.1"/>
    </source>
</evidence>
<sequence>MAEQSDLTLFVKASTINESDFGADVFAQRFMMMLVLKDLSVNIELVDAIKSRTMKKLPALKFMDNDLIEDPGDIENLIKRMPEHPLECTNVEVNALVSKGCGSRVYHKFCQLVKNADPNTDDKLKANLREELKALDSFLKSDAMPGRFLGGDSLLIPDCILLPKLLHIKVVAKAFKDFDIPEEFEGIHQYIEAANGKDLENPDSNVEAFTRTSPSEEVIVDAWARSMKVPNPFQHKKKKTPSTS</sequence>
<proteinExistence type="predicted"/>
<dbReference type="InterPro" id="IPR036282">
    <property type="entry name" value="Glutathione-S-Trfase_C_sf"/>
</dbReference>
<protein>
    <recommendedName>
        <fullName evidence="1">GST C-terminal domain-containing protein</fullName>
    </recommendedName>
</protein>
<reference evidence="2 3" key="1">
    <citation type="submission" date="2022-05" db="EMBL/GenBank/DDBJ databases">
        <authorList>
            <consortium name="Genoscope - CEA"/>
            <person name="William W."/>
        </authorList>
    </citation>
    <scope>NUCLEOTIDE SEQUENCE [LARGE SCALE GENOMIC DNA]</scope>
</reference>
<dbReference type="Pfam" id="PF13410">
    <property type="entry name" value="GST_C_2"/>
    <property type="match status" value="1"/>
</dbReference>
<dbReference type="PANTHER" id="PTHR43920:SF5">
    <property type="entry name" value="CHLORIDE INTRACELLULAR CHANNEL CLIC"/>
    <property type="match status" value="1"/>
</dbReference>
<dbReference type="PROSITE" id="PS50405">
    <property type="entry name" value="GST_CTER"/>
    <property type="match status" value="1"/>
</dbReference>
<dbReference type="Gene3D" id="1.20.1050.10">
    <property type="match status" value="1"/>
</dbReference>
<gene>
    <name evidence="2" type="ORF">PLOB_00032345</name>
</gene>